<organism evidence="4 5">
    <name type="scientific">Armatimonas rosea</name>
    <dbReference type="NCBI Taxonomy" id="685828"/>
    <lineage>
        <taxon>Bacteria</taxon>
        <taxon>Bacillati</taxon>
        <taxon>Armatimonadota</taxon>
        <taxon>Armatimonadia</taxon>
        <taxon>Armatimonadales</taxon>
        <taxon>Armatimonadaceae</taxon>
        <taxon>Armatimonas</taxon>
    </lineage>
</organism>
<keyword evidence="1 2" id="KW-0874">Quinone</keyword>
<keyword evidence="2" id="KW-1003">Cell membrane</keyword>
<comment type="subunit">
    <text evidence="2">NDH-1 is composed of 14 different subunits. Subunits NuoB, C, D, E, F, and G constitute the peripheral sector of the complex.</text>
</comment>
<keyword evidence="2" id="KW-0520">NAD</keyword>
<keyword evidence="5" id="KW-1185">Reference proteome</keyword>
<comment type="function">
    <text evidence="2">NDH-1 shuttles electrons from NADH, via FMN and iron-sulfur (Fe-S) centers, to quinones in the respiratory chain. The immediate electron acceptor for the enzyme in this species is believed to be ubiquinone. Couples the redox reaction to proton translocation (for every two electrons transferred, four hydrogen ions are translocated across the cytoplasmic membrane), and thus conserves the redox energy in a proton gradient.</text>
</comment>
<protein>
    <recommendedName>
        <fullName evidence="2">NADH-quinone oxidoreductase subunit D</fullName>
        <ecNumber evidence="2">7.1.1.-</ecNumber>
    </recommendedName>
    <alternativeName>
        <fullName evidence="2">NADH dehydrogenase I subunit D</fullName>
    </alternativeName>
    <alternativeName>
        <fullName evidence="2">NDH-1 subunit D</fullName>
    </alternativeName>
</protein>
<dbReference type="Gene3D" id="1.10.645.10">
    <property type="entry name" value="Cytochrome-c3 Hydrogenase, chain B"/>
    <property type="match status" value="1"/>
</dbReference>
<accession>A0A7W9SWI8</accession>
<dbReference type="EC" id="7.1.1.-" evidence="2"/>
<name>A0A7W9SWI8_ARMRO</name>
<comment type="caution">
    <text evidence="4">The sequence shown here is derived from an EMBL/GenBank/DDBJ whole genome shotgun (WGS) entry which is preliminary data.</text>
</comment>
<comment type="similarity">
    <text evidence="2">Belongs to the complex I 49 kDa subunit family.</text>
</comment>
<dbReference type="AlphaFoldDB" id="A0A7W9SWI8"/>
<dbReference type="InterPro" id="IPR029014">
    <property type="entry name" value="NiFe-Hase_large"/>
</dbReference>
<dbReference type="GO" id="GO:0048038">
    <property type="term" value="F:quinone binding"/>
    <property type="evidence" value="ECO:0007669"/>
    <property type="project" value="UniProtKB-KW"/>
</dbReference>
<keyword evidence="2" id="KW-0472">Membrane</keyword>
<keyword evidence="2" id="KW-1278">Translocase</keyword>
<dbReference type="InterPro" id="IPR022885">
    <property type="entry name" value="NDH1_su_D/H"/>
</dbReference>
<dbReference type="NCBIfam" id="TIGR01962">
    <property type="entry name" value="NuoD"/>
    <property type="match status" value="1"/>
</dbReference>
<sequence>MSASLEKVPQAGIEIERYLDPETAQETMTINMGPSHPSTHGVLRLVLELDGETVVRCTPHIGYLHTGIEKTMENLSYYKALVLTDREDYLSNLCNNLAYSLAVEKLLDVAIPPKADYMRVLLNELERIASHCLWLGTHALDIGAMSMFFYTWQDRDRILELKEHLSGVRTKTSWICPGGLRGDAPQGWLERVRAFLDYFPARIELYEGLLTNNPIWIERTRGIGMLSAEQAIAFGMAGPSLRASGVAFDLRKTNPYSRYEEFDFDICVGTYGDVYDRYRVRMAELWESLKICEQSYAKVVEMGAKAPVRTADRKIAPPPRAELDTSMEALIHHFKLYTEGYHPPVGEAIGAVEGPRGEKAYYVVSDGSNKPYRVKIKGPSFYNLQALPQMCEGRMVADVVAIIGSIDIVLGDIDR</sequence>
<dbReference type="PANTHER" id="PTHR11993:SF10">
    <property type="entry name" value="NADH DEHYDROGENASE [UBIQUINONE] IRON-SULFUR PROTEIN 2, MITOCHONDRIAL"/>
    <property type="match status" value="1"/>
</dbReference>
<evidence type="ECO:0000256" key="1">
    <source>
        <dbReference type="ARBA" id="ARBA00022719"/>
    </source>
</evidence>
<reference evidence="4 5" key="1">
    <citation type="submission" date="2020-08" db="EMBL/GenBank/DDBJ databases">
        <title>Genomic Encyclopedia of Type Strains, Phase IV (KMG-IV): sequencing the most valuable type-strain genomes for metagenomic binning, comparative biology and taxonomic classification.</title>
        <authorList>
            <person name="Goeker M."/>
        </authorList>
    </citation>
    <scope>NUCLEOTIDE SEQUENCE [LARGE SCALE GENOMIC DNA]</scope>
    <source>
        <strain evidence="4 5">DSM 23562</strain>
    </source>
</reference>
<gene>
    <name evidence="2" type="primary">nuoD</name>
    <name evidence="4" type="ORF">HNQ39_005550</name>
</gene>
<evidence type="ECO:0000256" key="2">
    <source>
        <dbReference type="HAMAP-Rule" id="MF_01358"/>
    </source>
</evidence>
<dbReference type="Pfam" id="PF00346">
    <property type="entry name" value="Complex1_49kDa"/>
    <property type="match status" value="1"/>
</dbReference>
<keyword evidence="2" id="KW-0813">Transport</keyword>
<dbReference type="PANTHER" id="PTHR11993">
    <property type="entry name" value="NADH-UBIQUINONE OXIDOREDUCTASE 49 KDA SUBUNIT"/>
    <property type="match status" value="1"/>
</dbReference>
<proteinExistence type="inferred from homology"/>
<keyword evidence="2" id="KW-0830">Ubiquinone</keyword>
<dbReference type="GO" id="GO:0050136">
    <property type="term" value="F:NADH dehydrogenase (quinone) (non-electrogenic) activity"/>
    <property type="evidence" value="ECO:0007669"/>
    <property type="project" value="UniProtKB-UniRule"/>
</dbReference>
<dbReference type="GO" id="GO:0051287">
    <property type="term" value="F:NAD binding"/>
    <property type="evidence" value="ECO:0007669"/>
    <property type="project" value="InterPro"/>
</dbReference>
<evidence type="ECO:0000259" key="3">
    <source>
        <dbReference type="Pfam" id="PF00346"/>
    </source>
</evidence>
<dbReference type="EMBL" id="JACHGW010000008">
    <property type="protein sequence ID" value="MBB6053708.1"/>
    <property type="molecule type" value="Genomic_DNA"/>
</dbReference>
<evidence type="ECO:0000313" key="4">
    <source>
        <dbReference type="EMBL" id="MBB6053708.1"/>
    </source>
</evidence>
<comment type="subcellular location">
    <subcellularLocation>
        <location evidence="2">Cell membrane</location>
        <topology evidence="2">Peripheral membrane protein</topology>
        <orientation evidence="2">Cytoplasmic side</orientation>
    </subcellularLocation>
</comment>
<dbReference type="InterPro" id="IPR001135">
    <property type="entry name" value="NADH_Q_OxRdtase_suD"/>
</dbReference>
<dbReference type="Proteomes" id="UP000520814">
    <property type="component" value="Unassembled WGS sequence"/>
</dbReference>
<dbReference type="GO" id="GO:0005886">
    <property type="term" value="C:plasma membrane"/>
    <property type="evidence" value="ECO:0007669"/>
    <property type="project" value="UniProtKB-SubCell"/>
</dbReference>
<dbReference type="SUPFAM" id="SSF56762">
    <property type="entry name" value="HydB/Nqo4-like"/>
    <property type="match status" value="1"/>
</dbReference>
<dbReference type="NCBIfam" id="NF004739">
    <property type="entry name" value="PRK06075.1"/>
    <property type="match status" value="1"/>
</dbReference>
<dbReference type="HAMAP" id="MF_01358">
    <property type="entry name" value="NDH1_NuoD"/>
    <property type="match status" value="1"/>
</dbReference>
<feature type="domain" description="NADH-quinone oxidoreductase subunit D" evidence="3">
    <location>
        <begin position="141"/>
        <end position="415"/>
    </location>
</feature>
<evidence type="ECO:0000313" key="5">
    <source>
        <dbReference type="Proteomes" id="UP000520814"/>
    </source>
</evidence>
<comment type="catalytic activity">
    <reaction evidence="2">
        <text>a quinone + NADH + 5 H(+)(in) = a quinol + NAD(+) + 4 H(+)(out)</text>
        <dbReference type="Rhea" id="RHEA:57888"/>
        <dbReference type="ChEBI" id="CHEBI:15378"/>
        <dbReference type="ChEBI" id="CHEBI:24646"/>
        <dbReference type="ChEBI" id="CHEBI:57540"/>
        <dbReference type="ChEBI" id="CHEBI:57945"/>
        <dbReference type="ChEBI" id="CHEBI:132124"/>
    </reaction>
</comment>